<dbReference type="RefSeq" id="WP_184127822.1">
    <property type="nucleotide sequence ID" value="NZ_JACHFL010000002.1"/>
</dbReference>
<dbReference type="Proteomes" id="UP000552709">
    <property type="component" value="Unassembled WGS sequence"/>
</dbReference>
<evidence type="ECO:0000313" key="3">
    <source>
        <dbReference type="Proteomes" id="UP000552709"/>
    </source>
</evidence>
<feature type="transmembrane region" description="Helical" evidence="1">
    <location>
        <begin position="57"/>
        <end position="80"/>
    </location>
</feature>
<name>A0A7W8JR79_9DEIO</name>
<comment type="caution">
    <text evidence="2">The sequence shown here is derived from an EMBL/GenBank/DDBJ whole genome shotgun (WGS) entry which is preliminary data.</text>
</comment>
<sequence length="84" mass="8587">MRALAWLLTVVLFAFALGMAVLTLGAFASLGSAAPLWLRSVGSLEHAMSAQLGLSSLTNFARALGLAVLTSALAGLAAYVKPRA</sequence>
<gene>
    <name evidence="2" type="ORF">HNQ08_000816</name>
</gene>
<evidence type="ECO:0000256" key="1">
    <source>
        <dbReference type="SAM" id="Phobius"/>
    </source>
</evidence>
<keyword evidence="1" id="KW-0472">Membrane</keyword>
<keyword evidence="3" id="KW-1185">Reference proteome</keyword>
<evidence type="ECO:0000313" key="2">
    <source>
        <dbReference type="EMBL" id="MBB5361731.1"/>
    </source>
</evidence>
<keyword evidence="1" id="KW-0812">Transmembrane</keyword>
<dbReference type="EMBL" id="JACHFL010000002">
    <property type="protein sequence ID" value="MBB5361731.1"/>
    <property type="molecule type" value="Genomic_DNA"/>
</dbReference>
<proteinExistence type="predicted"/>
<protein>
    <submittedName>
        <fullName evidence="2">Uncharacterized protein</fullName>
    </submittedName>
</protein>
<reference evidence="2 3" key="1">
    <citation type="submission" date="2020-08" db="EMBL/GenBank/DDBJ databases">
        <title>Genomic Encyclopedia of Type Strains, Phase IV (KMG-IV): sequencing the most valuable type-strain genomes for metagenomic binning, comparative biology and taxonomic classification.</title>
        <authorList>
            <person name="Goeker M."/>
        </authorList>
    </citation>
    <scope>NUCLEOTIDE SEQUENCE [LARGE SCALE GENOMIC DNA]</scope>
    <source>
        <strain evidence="2 3">DSM 27939</strain>
    </source>
</reference>
<keyword evidence="1" id="KW-1133">Transmembrane helix</keyword>
<dbReference type="AlphaFoldDB" id="A0A7W8JR79"/>
<organism evidence="2 3">
    <name type="scientific">Deinococcus humi</name>
    <dbReference type="NCBI Taxonomy" id="662880"/>
    <lineage>
        <taxon>Bacteria</taxon>
        <taxon>Thermotogati</taxon>
        <taxon>Deinococcota</taxon>
        <taxon>Deinococci</taxon>
        <taxon>Deinococcales</taxon>
        <taxon>Deinococcaceae</taxon>
        <taxon>Deinococcus</taxon>
    </lineage>
</organism>
<accession>A0A7W8JR79</accession>